<dbReference type="SUPFAM" id="SSF46689">
    <property type="entry name" value="Homeodomain-like"/>
    <property type="match status" value="1"/>
</dbReference>
<dbReference type="InterPro" id="IPR001647">
    <property type="entry name" value="HTH_TetR"/>
</dbReference>
<dbReference type="PROSITE" id="PS50977">
    <property type="entry name" value="HTH_TETR_2"/>
    <property type="match status" value="1"/>
</dbReference>
<evidence type="ECO:0000313" key="7">
    <source>
        <dbReference type="Proteomes" id="UP001499854"/>
    </source>
</evidence>
<sequence>MSSARDRVLGTATRLFYAEGIHTVGVDRVIADASVAKATFYHHFKSKEDLVLAYLATEYARQRGVLEAVPGTGLDRLASILTELADLSRGPGFRGCPFLNAAAEYPDAATPVRRLVDEYRAWYRGLMYDLLVEAGRSDPDRKADLLLLVRDGIAVAGGLGDQAAVQAGVRTALEVV</sequence>
<evidence type="ECO:0000256" key="3">
    <source>
        <dbReference type="ARBA" id="ARBA00023163"/>
    </source>
</evidence>
<feature type="DNA-binding region" description="H-T-H motif" evidence="4">
    <location>
        <begin position="25"/>
        <end position="44"/>
    </location>
</feature>
<name>A0ABN2S8C2_9ACTN</name>
<dbReference type="SUPFAM" id="SSF48498">
    <property type="entry name" value="Tetracyclin repressor-like, C-terminal domain"/>
    <property type="match status" value="1"/>
</dbReference>
<comment type="caution">
    <text evidence="6">The sequence shown here is derived from an EMBL/GenBank/DDBJ whole genome shotgun (WGS) entry which is preliminary data.</text>
</comment>
<keyword evidence="2 4" id="KW-0238">DNA-binding</keyword>
<protein>
    <submittedName>
        <fullName evidence="6">TetR/AcrR family transcriptional regulator</fullName>
    </submittedName>
</protein>
<feature type="domain" description="HTH tetR-type" evidence="5">
    <location>
        <begin position="2"/>
        <end position="62"/>
    </location>
</feature>
<dbReference type="InterPro" id="IPR011075">
    <property type="entry name" value="TetR_C"/>
</dbReference>
<dbReference type="Pfam" id="PF00440">
    <property type="entry name" value="TetR_N"/>
    <property type="match status" value="1"/>
</dbReference>
<dbReference type="InterPro" id="IPR009057">
    <property type="entry name" value="Homeodomain-like_sf"/>
</dbReference>
<proteinExistence type="predicted"/>
<evidence type="ECO:0000256" key="2">
    <source>
        <dbReference type="ARBA" id="ARBA00023125"/>
    </source>
</evidence>
<dbReference type="PANTHER" id="PTHR47506">
    <property type="entry name" value="TRANSCRIPTIONAL REGULATORY PROTEIN"/>
    <property type="match status" value="1"/>
</dbReference>
<dbReference type="RefSeq" id="WP_344659451.1">
    <property type="nucleotide sequence ID" value="NZ_BAAAQM010000029.1"/>
</dbReference>
<dbReference type="Pfam" id="PF16925">
    <property type="entry name" value="TetR_C_13"/>
    <property type="match status" value="1"/>
</dbReference>
<dbReference type="InterPro" id="IPR036271">
    <property type="entry name" value="Tet_transcr_reg_TetR-rel_C_sf"/>
</dbReference>
<keyword evidence="3" id="KW-0804">Transcription</keyword>
<evidence type="ECO:0000256" key="1">
    <source>
        <dbReference type="ARBA" id="ARBA00023015"/>
    </source>
</evidence>
<accession>A0ABN2S8C2</accession>
<dbReference type="EMBL" id="BAAAQM010000029">
    <property type="protein sequence ID" value="GAA1981928.1"/>
    <property type="molecule type" value="Genomic_DNA"/>
</dbReference>
<keyword evidence="7" id="KW-1185">Reference proteome</keyword>
<keyword evidence="1" id="KW-0805">Transcription regulation</keyword>
<evidence type="ECO:0000256" key="4">
    <source>
        <dbReference type="PROSITE-ProRule" id="PRU00335"/>
    </source>
</evidence>
<dbReference type="Proteomes" id="UP001499854">
    <property type="component" value="Unassembled WGS sequence"/>
</dbReference>
<reference evidence="6 7" key="1">
    <citation type="journal article" date="2019" name="Int. J. Syst. Evol. Microbiol.">
        <title>The Global Catalogue of Microorganisms (GCM) 10K type strain sequencing project: providing services to taxonomists for standard genome sequencing and annotation.</title>
        <authorList>
            <consortium name="The Broad Institute Genomics Platform"/>
            <consortium name="The Broad Institute Genome Sequencing Center for Infectious Disease"/>
            <person name="Wu L."/>
            <person name="Ma J."/>
        </authorList>
    </citation>
    <scope>NUCLEOTIDE SEQUENCE [LARGE SCALE GENOMIC DNA]</scope>
    <source>
        <strain evidence="6 7">JCM 16013</strain>
    </source>
</reference>
<evidence type="ECO:0000259" key="5">
    <source>
        <dbReference type="PROSITE" id="PS50977"/>
    </source>
</evidence>
<dbReference type="PANTHER" id="PTHR47506:SF1">
    <property type="entry name" value="HTH-TYPE TRANSCRIPTIONAL REGULATOR YJDC"/>
    <property type="match status" value="1"/>
</dbReference>
<evidence type="ECO:0000313" key="6">
    <source>
        <dbReference type="EMBL" id="GAA1981928.1"/>
    </source>
</evidence>
<gene>
    <name evidence="6" type="ORF">GCM10009838_49110</name>
</gene>
<dbReference type="PRINTS" id="PR00455">
    <property type="entry name" value="HTHTETR"/>
</dbReference>
<dbReference type="Gene3D" id="1.10.357.10">
    <property type="entry name" value="Tetracycline Repressor, domain 2"/>
    <property type="match status" value="1"/>
</dbReference>
<organism evidence="6 7">
    <name type="scientific">Catenulispora subtropica</name>
    <dbReference type="NCBI Taxonomy" id="450798"/>
    <lineage>
        <taxon>Bacteria</taxon>
        <taxon>Bacillati</taxon>
        <taxon>Actinomycetota</taxon>
        <taxon>Actinomycetes</taxon>
        <taxon>Catenulisporales</taxon>
        <taxon>Catenulisporaceae</taxon>
        <taxon>Catenulispora</taxon>
    </lineage>
</organism>